<proteinExistence type="predicted"/>
<evidence type="ECO:0008006" key="4">
    <source>
        <dbReference type="Google" id="ProtNLM"/>
    </source>
</evidence>
<evidence type="ECO:0000313" key="2">
    <source>
        <dbReference type="EMBL" id="MBR0670781.1"/>
    </source>
</evidence>
<keyword evidence="1" id="KW-0812">Transmembrane</keyword>
<dbReference type="EMBL" id="JAAEDM010000011">
    <property type="protein sequence ID" value="MBR0670781.1"/>
    <property type="molecule type" value="Genomic_DNA"/>
</dbReference>
<protein>
    <recommendedName>
        <fullName evidence="4">DUF4149 domain-containing protein</fullName>
    </recommendedName>
</protein>
<organism evidence="2 3">
    <name type="scientific">Neoroseomonas soli</name>
    <dbReference type="NCBI Taxonomy" id="1081025"/>
    <lineage>
        <taxon>Bacteria</taxon>
        <taxon>Pseudomonadati</taxon>
        <taxon>Pseudomonadota</taxon>
        <taxon>Alphaproteobacteria</taxon>
        <taxon>Acetobacterales</taxon>
        <taxon>Acetobacteraceae</taxon>
        <taxon>Neoroseomonas</taxon>
    </lineage>
</organism>
<sequence>MEQAGPVSPILLVLGEVALFALVALLVAAAVFLPMIMRALDTDRRSSADRFLDYVYSMDFLVRVLITLGILIFFLPQLGMK</sequence>
<dbReference type="Proteomes" id="UP001138751">
    <property type="component" value="Unassembled WGS sequence"/>
</dbReference>
<feature type="transmembrane region" description="Helical" evidence="1">
    <location>
        <begin position="12"/>
        <end position="33"/>
    </location>
</feature>
<keyword evidence="1" id="KW-1133">Transmembrane helix</keyword>
<dbReference type="AlphaFoldDB" id="A0A9X9WUF2"/>
<keyword evidence="3" id="KW-1185">Reference proteome</keyword>
<dbReference type="RefSeq" id="WP_211861159.1">
    <property type="nucleotide sequence ID" value="NZ_JAAEDM010000011.1"/>
</dbReference>
<gene>
    <name evidence="2" type="ORF">GXW76_06325</name>
</gene>
<reference evidence="2" key="2">
    <citation type="journal article" date="2021" name="Syst. Appl. Microbiol.">
        <title>Roseomonas hellenica sp. nov., isolated from roots of wild-growing Alkanna tinctoria.</title>
        <authorList>
            <person name="Rat A."/>
            <person name="Naranjo H.D."/>
            <person name="Lebbe L."/>
            <person name="Cnockaert M."/>
            <person name="Krigas N."/>
            <person name="Grigoriadou K."/>
            <person name="Maloupa E."/>
            <person name="Willems A."/>
        </authorList>
    </citation>
    <scope>NUCLEOTIDE SEQUENCE</scope>
    <source>
        <strain evidence="2">LMG 31231</strain>
    </source>
</reference>
<comment type="caution">
    <text evidence="2">The sequence shown here is derived from an EMBL/GenBank/DDBJ whole genome shotgun (WGS) entry which is preliminary data.</text>
</comment>
<reference evidence="2" key="1">
    <citation type="submission" date="2020-01" db="EMBL/GenBank/DDBJ databases">
        <authorList>
            <person name="Rat A."/>
        </authorList>
    </citation>
    <scope>NUCLEOTIDE SEQUENCE</scope>
    <source>
        <strain evidence="2">LMG 31231</strain>
    </source>
</reference>
<feature type="transmembrane region" description="Helical" evidence="1">
    <location>
        <begin position="54"/>
        <end position="75"/>
    </location>
</feature>
<evidence type="ECO:0000313" key="3">
    <source>
        <dbReference type="Proteomes" id="UP001138751"/>
    </source>
</evidence>
<name>A0A9X9WUF2_9PROT</name>
<keyword evidence="1" id="KW-0472">Membrane</keyword>
<accession>A0A9X9WUF2</accession>
<evidence type="ECO:0000256" key="1">
    <source>
        <dbReference type="SAM" id="Phobius"/>
    </source>
</evidence>